<keyword evidence="6" id="KW-1185">Reference proteome</keyword>
<evidence type="ECO:0000256" key="3">
    <source>
        <dbReference type="ARBA" id="ARBA00023239"/>
    </source>
</evidence>
<reference evidence="6" key="1">
    <citation type="journal article" date="2019" name="Int. J. Syst. Evol. Microbiol.">
        <title>The Global Catalogue of Microorganisms (GCM) 10K type strain sequencing project: providing services to taxonomists for standard genome sequencing and annotation.</title>
        <authorList>
            <consortium name="The Broad Institute Genomics Platform"/>
            <consortium name="The Broad Institute Genome Sequencing Center for Infectious Disease"/>
            <person name="Wu L."/>
            <person name="Ma J."/>
        </authorList>
    </citation>
    <scope>NUCLEOTIDE SEQUENCE [LARGE SCALE GENOMIC DNA]</scope>
    <source>
        <strain evidence="6">KCTC 52368</strain>
    </source>
</reference>
<dbReference type="Pfam" id="PF02666">
    <property type="entry name" value="PS_Dcarbxylase"/>
    <property type="match status" value="1"/>
</dbReference>
<evidence type="ECO:0000256" key="1">
    <source>
        <dbReference type="ARBA" id="ARBA00022793"/>
    </source>
</evidence>
<organism evidence="5 6">
    <name type="scientific">Croceitalea marina</name>
    <dbReference type="NCBI Taxonomy" id="1775166"/>
    <lineage>
        <taxon>Bacteria</taxon>
        <taxon>Pseudomonadati</taxon>
        <taxon>Bacteroidota</taxon>
        <taxon>Flavobacteriia</taxon>
        <taxon>Flavobacteriales</taxon>
        <taxon>Flavobacteriaceae</taxon>
        <taxon>Croceitalea</taxon>
    </lineage>
</organism>
<dbReference type="PROSITE" id="PS51257">
    <property type="entry name" value="PROKAR_LIPOPROTEIN"/>
    <property type="match status" value="1"/>
</dbReference>
<gene>
    <name evidence="5" type="ORF">ACFSQJ_11405</name>
</gene>
<name>A0ABW5MW30_9FLAO</name>
<comment type="caution">
    <text evidence="5">The sequence shown here is derived from an EMBL/GenBank/DDBJ whole genome shotgun (WGS) entry which is preliminary data.</text>
</comment>
<dbReference type="PANTHER" id="PTHR10067:SF13">
    <property type="entry name" value="PHOSPHATIDYLSERINE DECARBOXYLASE"/>
    <property type="match status" value="1"/>
</dbReference>
<keyword evidence="3" id="KW-0456">Lyase</keyword>
<accession>A0ABW5MW30</accession>
<proteinExistence type="predicted"/>
<dbReference type="InterPro" id="IPR003817">
    <property type="entry name" value="PS_Dcarbxylase"/>
</dbReference>
<dbReference type="PANTHER" id="PTHR10067">
    <property type="entry name" value="PHOSPHATIDYLSERINE DECARBOXYLASE"/>
    <property type="match status" value="1"/>
</dbReference>
<keyword evidence="1" id="KW-0210">Decarboxylase</keyword>
<keyword evidence="4" id="KW-0670">Pyruvate</keyword>
<dbReference type="Proteomes" id="UP001597526">
    <property type="component" value="Unassembled WGS sequence"/>
</dbReference>
<sequence length="423" mass="48094">MKHYRNLLLTLLTIIGVFSCDSPEKNIEYGEATKELIVLLDNDPKLKSLLVSSLEKAKEINPDRNTNPAQNLEEYYRFVTWTETTMPWAIVKKEEYPEIFDNIFQGLCAFYFLIDQPLPELEGQGLVNNSLQYYEPFAKWLVTFSKSWGSFLDTEESWNEEHYQMALNDPNFGLRNGWYEDPENWKTFNQFFARYLKSPDMRPVASPDLDSVVVSFADSEPQDVWDIDGNSYLMDEGGVPVKSATLKSISKLIGDDSQYKDAFSNGTFTHSFLNVNDYHRYHFPLSGTIKEARIIPGINPPGGQLWWDNENNRYAFNPSAKTGWQSIETRGCVILETNEYGLVALMPIGMGAVSSVNFEKNVIPGTSVKKGDMLGHFAFGGSDFIMIFQDGVTFSLEAPMQEDGQSYQHILMGEKLGVLSKHK</sequence>
<evidence type="ECO:0000313" key="6">
    <source>
        <dbReference type="Proteomes" id="UP001597526"/>
    </source>
</evidence>
<evidence type="ECO:0000313" key="5">
    <source>
        <dbReference type="EMBL" id="MFD2587540.1"/>
    </source>
</evidence>
<evidence type="ECO:0000256" key="2">
    <source>
        <dbReference type="ARBA" id="ARBA00023145"/>
    </source>
</evidence>
<dbReference type="EMBL" id="JBHULB010000014">
    <property type="protein sequence ID" value="MFD2587540.1"/>
    <property type="molecule type" value="Genomic_DNA"/>
</dbReference>
<keyword evidence="2" id="KW-0865">Zymogen</keyword>
<evidence type="ECO:0000256" key="4">
    <source>
        <dbReference type="ARBA" id="ARBA00023317"/>
    </source>
</evidence>
<protein>
    <submittedName>
        <fullName evidence="5">Phosphatidylserine decarboxylase</fullName>
    </submittedName>
</protein>
<dbReference type="RefSeq" id="WP_377767077.1">
    <property type="nucleotide sequence ID" value="NZ_JBHULB010000014.1"/>
</dbReference>